<name>A0ABS5FTJ8_9BRAD</name>
<dbReference type="InterPro" id="IPR050950">
    <property type="entry name" value="HTH-type_LysR_regulators"/>
</dbReference>
<dbReference type="RefSeq" id="WP_212394617.1">
    <property type="nucleotide sequence ID" value="NZ_JAFCJH010000048.1"/>
</dbReference>
<gene>
    <name evidence="7" type="ORF">JQ615_32330</name>
</gene>
<proteinExistence type="inferred from homology"/>
<dbReference type="Proteomes" id="UP001315278">
    <property type="component" value="Unassembled WGS sequence"/>
</dbReference>
<evidence type="ECO:0000313" key="7">
    <source>
        <dbReference type="EMBL" id="MBR0800065.1"/>
    </source>
</evidence>
<dbReference type="PRINTS" id="PR00039">
    <property type="entry name" value="HTHLYSR"/>
</dbReference>
<evidence type="ECO:0000256" key="4">
    <source>
        <dbReference type="ARBA" id="ARBA00023125"/>
    </source>
</evidence>
<dbReference type="EMBL" id="JAFCJH010000048">
    <property type="protein sequence ID" value="MBR0800065.1"/>
    <property type="molecule type" value="Genomic_DNA"/>
</dbReference>
<evidence type="ECO:0000256" key="1">
    <source>
        <dbReference type="ARBA" id="ARBA00003502"/>
    </source>
</evidence>
<dbReference type="InterPro" id="IPR000847">
    <property type="entry name" value="LysR_HTH_N"/>
</dbReference>
<dbReference type="Pfam" id="PF03466">
    <property type="entry name" value="LysR_substrate"/>
    <property type="match status" value="1"/>
</dbReference>
<dbReference type="SUPFAM" id="SSF46785">
    <property type="entry name" value="Winged helix' DNA-binding domain"/>
    <property type="match status" value="1"/>
</dbReference>
<evidence type="ECO:0000256" key="2">
    <source>
        <dbReference type="ARBA" id="ARBA00009437"/>
    </source>
</evidence>
<dbReference type="InterPro" id="IPR036388">
    <property type="entry name" value="WH-like_DNA-bd_sf"/>
</dbReference>
<comment type="function">
    <text evidence="1">NodD regulates the expression of the nodABCFE genes which encode other nodulation proteins. NodD is also a negative regulator of its own expression. Binds flavonoids as inducers.</text>
</comment>
<evidence type="ECO:0000313" key="8">
    <source>
        <dbReference type="Proteomes" id="UP001315278"/>
    </source>
</evidence>
<dbReference type="Gene3D" id="3.40.190.290">
    <property type="match status" value="1"/>
</dbReference>
<keyword evidence="8" id="KW-1185">Reference proteome</keyword>
<dbReference type="InterPro" id="IPR036390">
    <property type="entry name" value="WH_DNA-bd_sf"/>
</dbReference>
<protein>
    <submittedName>
        <fullName evidence="7">LysR family transcriptional regulator</fullName>
    </submittedName>
</protein>
<keyword evidence="5" id="KW-0804">Transcription</keyword>
<evidence type="ECO:0000259" key="6">
    <source>
        <dbReference type="PROSITE" id="PS50931"/>
    </source>
</evidence>
<dbReference type="Gene3D" id="1.10.10.10">
    <property type="entry name" value="Winged helix-like DNA-binding domain superfamily/Winged helix DNA-binding domain"/>
    <property type="match status" value="1"/>
</dbReference>
<comment type="similarity">
    <text evidence="2">Belongs to the LysR transcriptional regulatory family.</text>
</comment>
<dbReference type="Pfam" id="PF00126">
    <property type="entry name" value="HTH_1"/>
    <property type="match status" value="1"/>
</dbReference>
<keyword evidence="3" id="KW-0805">Transcription regulation</keyword>
<dbReference type="PANTHER" id="PTHR30419:SF8">
    <property type="entry name" value="NITROGEN ASSIMILATION TRANSCRIPTIONAL ACTIVATOR-RELATED"/>
    <property type="match status" value="1"/>
</dbReference>
<dbReference type="PANTHER" id="PTHR30419">
    <property type="entry name" value="HTH-TYPE TRANSCRIPTIONAL REGULATOR YBHD"/>
    <property type="match status" value="1"/>
</dbReference>
<keyword evidence="4" id="KW-0238">DNA-binding</keyword>
<evidence type="ECO:0000256" key="5">
    <source>
        <dbReference type="ARBA" id="ARBA00023163"/>
    </source>
</evidence>
<dbReference type="PROSITE" id="PS50931">
    <property type="entry name" value="HTH_LYSR"/>
    <property type="match status" value="1"/>
</dbReference>
<dbReference type="SUPFAM" id="SSF53850">
    <property type="entry name" value="Periplasmic binding protein-like II"/>
    <property type="match status" value="1"/>
</dbReference>
<comment type="caution">
    <text evidence="7">The sequence shown here is derived from an EMBL/GenBank/DDBJ whole genome shotgun (WGS) entry which is preliminary data.</text>
</comment>
<accession>A0ABS5FTJ8</accession>
<feature type="domain" description="HTH lysR-type" evidence="6">
    <location>
        <begin position="1"/>
        <end position="58"/>
    </location>
</feature>
<sequence>MNTRQLRHFLAVLDRGSLSAAARVVHLSLPALSRSLRSLEDELRVPLFDRQDRRLRPTPYALMYAERARRIVFDEREGARSLALMRDGESGSLHFGMGSSIARMLMAPMLLQLLSDAPRLRLSTVVQSTDALLAALRREELDFFIGDIRAVAHDSQMQVQPVYRCSFGWYARRGHPLDGRENITIDALRTYPLIGSGYADEGLLEQMAALYGLSRPLQDHFSVNTNDASTLLTLLLSSNAIAPATDVSVFTDLRDGTLVCLDVNPPLSLQLTLGIVERAGRTRVPAAERAFEIVRAHFASVEQAVAPRVPRARARRKVAGKNRTRPRIAR</sequence>
<dbReference type="CDD" id="cd05466">
    <property type="entry name" value="PBP2_LTTR_substrate"/>
    <property type="match status" value="1"/>
</dbReference>
<organism evidence="7 8">
    <name type="scientific">Bradyrhizobium jicamae</name>
    <dbReference type="NCBI Taxonomy" id="280332"/>
    <lineage>
        <taxon>Bacteria</taxon>
        <taxon>Pseudomonadati</taxon>
        <taxon>Pseudomonadota</taxon>
        <taxon>Alphaproteobacteria</taxon>
        <taxon>Hyphomicrobiales</taxon>
        <taxon>Nitrobacteraceae</taxon>
        <taxon>Bradyrhizobium</taxon>
    </lineage>
</organism>
<dbReference type="InterPro" id="IPR005119">
    <property type="entry name" value="LysR_subst-bd"/>
</dbReference>
<evidence type="ECO:0000256" key="3">
    <source>
        <dbReference type="ARBA" id="ARBA00023015"/>
    </source>
</evidence>
<reference evidence="8" key="1">
    <citation type="journal article" date="2021" name="ISME J.">
        <title>Evolutionary origin and ecological implication of a unique nif island in free-living Bradyrhizobium lineages.</title>
        <authorList>
            <person name="Tao J."/>
        </authorList>
    </citation>
    <scope>NUCLEOTIDE SEQUENCE [LARGE SCALE GENOMIC DNA]</scope>
    <source>
        <strain evidence="8">SZCCT0434</strain>
    </source>
</reference>